<dbReference type="Pfam" id="PF01613">
    <property type="entry name" value="Flavin_Reduct"/>
    <property type="match status" value="1"/>
</dbReference>
<dbReference type="RefSeq" id="WP_098246472.1">
    <property type="nucleotide sequence ID" value="NZ_CP022685.1"/>
</dbReference>
<evidence type="ECO:0000313" key="5">
    <source>
        <dbReference type="Proteomes" id="UP000221011"/>
    </source>
</evidence>
<dbReference type="InterPro" id="IPR050268">
    <property type="entry name" value="NADH-dep_flavin_reductase"/>
</dbReference>
<feature type="region of interest" description="Disordered" evidence="2">
    <location>
        <begin position="134"/>
        <end position="162"/>
    </location>
</feature>
<name>A0A291QLF9_9ACTN</name>
<dbReference type="PANTHER" id="PTHR30466">
    <property type="entry name" value="FLAVIN REDUCTASE"/>
    <property type="match status" value="1"/>
</dbReference>
<evidence type="ECO:0000256" key="1">
    <source>
        <dbReference type="ARBA" id="ARBA00023002"/>
    </source>
</evidence>
<dbReference type="SMART" id="SM00903">
    <property type="entry name" value="Flavin_Reduct"/>
    <property type="match status" value="1"/>
</dbReference>
<dbReference type="InterPro" id="IPR002563">
    <property type="entry name" value="Flavin_Rdtase-like_dom"/>
</dbReference>
<dbReference type="Gene3D" id="2.30.110.10">
    <property type="entry name" value="Electron Transport, Fmn-binding Protein, Chain A"/>
    <property type="match status" value="1"/>
</dbReference>
<organism evidence="4 5">
    <name type="scientific">Streptomyces formicae</name>
    <dbReference type="NCBI Taxonomy" id="1616117"/>
    <lineage>
        <taxon>Bacteria</taxon>
        <taxon>Bacillati</taxon>
        <taxon>Actinomycetota</taxon>
        <taxon>Actinomycetes</taxon>
        <taxon>Kitasatosporales</taxon>
        <taxon>Streptomycetaceae</taxon>
        <taxon>Streptomyces</taxon>
    </lineage>
</organism>
<dbReference type="InterPro" id="IPR012349">
    <property type="entry name" value="Split_barrel_FMN-bd"/>
</dbReference>
<dbReference type="AlphaFoldDB" id="A0A291QLF9"/>
<evidence type="ECO:0000259" key="3">
    <source>
        <dbReference type="SMART" id="SM00903"/>
    </source>
</evidence>
<dbReference type="GO" id="GO:0042602">
    <property type="term" value="F:riboflavin reductase (NADPH) activity"/>
    <property type="evidence" value="ECO:0007669"/>
    <property type="project" value="TreeGrafter"/>
</dbReference>
<dbReference type="PANTHER" id="PTHR30466:SF15">
    <property type="entry name" value="POSSIBLE OXIDOREDUCTASE"/>
    <property type="match status" value="1"/>
</dbReference>
<feature type="domain" description="Flavin reductase like" evidence="3">
    <location>
        <begin position="8"/>
        <end position="151"/>
    </location>
</feature>
<dbReference type="Proteomes" id="UP000221011">
    <property type="component" value="Chromosome"/>
</dbReference>
<reference evidence="4 5" key="1">
    <citation type="submission" date="2017-08" db="EMBL/GenBank/DDBJ databases">
        <title>Complete Genome Sequence of Streptomyces formicae KY5, the formicamycin producer.</title>
        <authorList>
            <person name="Holmes N.A."/>
            <person name="Devine R."/>
            <person name="Qin Z."/>
            <person name="Seipke R.F."/>
            <person name="Wilkinson B."/>
            <person name="Hutchings M.I."/>
        </authorList>
    </citation>
    <scope>NUCLEOTIDE SEQUENCE [LARGE SCALE GENOMIC DNA]</scope>
    <source>
        <strain evidence="4 5">KY5</strain>
    </source>
</reference>
<dbReference type="GO" id="GO:0010181">
    <property type="term" value="F:FMN binding"/>
    <property type="evidence" value="ECO:0007669"/>
    <property type="project" value="InterPro"/>
</dbReference>
<dbReference type="KEGG" id="sfk:KY5_7521c"/>
<keyword evidence="1" id="KW-0560">Oxidoreductase</keyword>
<gene>
    <name evidence="4" type="ORF">KY5_7521c</name>
</gene>
<keyword evidence="5" id="KW-1185">Reference proteome</keyword>
<protein>
    <recommendedName>
        <fullName evidence="3">Flavin reductase like domain-containing protein</fullName>
    </recommendedName>
</protein>
<evidence type="ECO:0000313" key="4">
    <source>
        <dbReference type="EMBL" id="ATL32539.1"/>
    </source>
</evidence>
<dbReference type="EMBL" id="CP022685">
    <property type="protein sequence ID" value="ATL32539.1"/>
    <property type="molecule type" value="Genomic_DNA"/>
</dbReference>
<accession>A0A291QLF9</accession>
<evidence type="ECO:0000256" key="2">
    <source>
        <dbReference type="SAM" id="MobiDB-lite"/>
    </source>
</evidence>
<sequence length="162" mass="17476">MSVADAFVDRLDPELCVVTAEADGERAGCLVGFASQCSIRPVRYVVWLSNLNRTCRVAARADHLAVHLLGHEQYATARLFGGECGDHVDKFARVRWTRGPAGTVLLDEARAWLVGRVTERVDGGDHIGFLLAPEASGTGPDATRPPFRLADADDIEAGHPVD</sequence>
<dbReference type="SUPFAM" id="SSF50475">
    <property type="entry name" value="FMN-binding split barrel"/>
    <property type="match status" value="1"/>
</dbReference>
<proteinExistence type="predicted"/>